<reference evidence="1 2" key="1">
    <citation type="submission" date="2016-12" db="EMBL/GenBank/DDBJ databases">
        <title>The draft genome sequence of Actinophytocola sp. 11-183.</title>
        <authorList>
            <person name="Wang W."/>
            <person name="Yuan L."/>
        </authorList>
    </citation>
    <scope>NUCLEOTIDE SEQUENCE [LARGE SCALE GENOMIC DNA]</scope>
    <source>
        <strain evidence="1 2">11-183</strain>
    </source>
</reference>
<evidence type="ECO:0000313" key="1">
    <source>
        <dbReference type="EMBL" id="OLF11361.1"/>
    </source>
</evidence>
<proteinExistence type="predicted"/>
<dbReference type="AlphaFoldDB" id="A0A1Q8CAG2"/>
<protein>
    <submittedName>
        <fullName evidence="1">Uncharacterized protein</fullName>
    </submittedName>
</protein>
<name>A0A1Q8CAG2_9PSEU</name>
<organism evidence="1 2">
    <name type="scientific">Actinophytocola xanthii</name>
    <dbReference type="NCBI Taxonomy" id="1912961"/>
    <lineage>
        <taxon>Bacteria</taxon>
        <taxon>Bacillati</taxon>
        <taxon>Actinomycetota</taxon>
        <taxon>Actinomycetes</taxon>
        <taxon>Pseudonocardiales</taxon>
        <taxon>Pseudonocardiaceae</taxon>
    </lineage>
</organism>
<dbReference type="Proteomes" id="UP000185596">
    <property type="component" value="Unassembled WGS sequence"/>
</dbReference>
<gene>
    <name evidence="1" type="ORF">BU204_30295</name>
</gene>
<keyword evidence="2" id="KW-1185">Reference proteome</keyword>
<dbReference type="STRING" id="1912961.BU204_30295"/>
<evidence type="ECO:0000313" key="2">
    <source>
        <dbReference type="Proteomes" id="UP000185596"/>
    </source>
</evidence>
<sequence length="88" mass="9562">MTEATESARLEAAGELFYEGTFRVGVDVQPGTYAVEQASAGCYWARLDETGETIDNNFVEGASRVEATISASDYSFHNEGCGQWRKVG</sequence>
<comment type="caution">
    <text evidence="1">The sequence shown here is derived from an EMBL/GenBank/DDBJ whole genome shotgun (WGS) entry which is preliminary data.</text>
</comment>
<accession>A0A1Q8CAG2</accession>
<dbReference type="EMBL" id="MSIE01000068">
    <property type="protein sequence ID" value="OLF11361.1"/>
    <property type="molecule type" value="Genomic_DNA"/>
</dbReference>